<evidence type="ECO:0000313" key="1">
    <source>
        <dbReference type="EMBL" id="KAA5613388.1"/>
    </source>
</evidence>
<evidence type="ECO:0008006" key="3">
    <source>
        <dbReference type="Google" id="ProtNLM"/>
    </source>
</evidence>
<dbReference type="SUPFAM" id="SSF81606">
    <property type="entry name" value="PP2C-like"/>
    <property type="match status" value="1"/>
</dbReference>
<dbReference type="Proteomes" id="UP000325255">
    <property type="component" value="Unassembled WGS sequence"/>
</dbReference>
<proteinExistence type="predicted"/>
<name>A0A5M6J183_9PROT</name>
<protein>
    <recommendedName>
        <fullName evidence="3">Protein phosphatase 2C domain-containing protein</fullName>
    </recommendedName>
</protein>
<dbReference type="InterPro" id="IPR036457">
    <property type="entry name" value="PPM-type-like_dom_sf"/>
</dbReference>
<sequence length="253" mass="26796">MSGAAASKPDPAPPAPRCRVFRTRKDSLCPSEDAVCLHRGLRRYALGDGASTSYAARGWARALCRQFVLDPTPGPDWLEAARRYFHARNTPDPADWSAWHAFHQGSYATFLGFHFTGEGLVVEAIGDTVLFVMGPEGEMAMHPRLDPEDFAGAPVLPCSHAGHGAFPDTADAFATGRRLLPPPAEGWAGTRLLAVTDALAAWVAAGEGAARAERLGRLAGLPDAAGFAALVAEETAAGRLARDDCTLLALQPQ</sequence>
<organism evidence="1 2">
    <name type="scientific">Rhodovastum atsumiense</name>
    <dbReference type="NCBI Taxonomy" id="504468"/>
    <lineage>
        <taxon>Bacteria</taxon>
        <taxon>Pseudomonadati</taxon>
        <taxon>Pseudomonadota</taxon>
        <taxon>Alphaproteobacteria</taxon>
        <taxon>Acetobacterales</taxon>
        <taxon>Acetobacteraceae</taxon>
        <taxon>Rhodovastum</taxon>
    </lineage>
</organism>
<comment type="caution">
    <text evidence="1">The sequence shown here is derived from an EMBL/GenBank/DDBJ whole genome shotgun (WGS) entry which is preliminary data.</text>
</comment>
<dbReference type="AlphaFoldDB" id="A0A5M6J183"/>
<evidence type="ECO:0000313" key="2">
    <source>
        <dbReference type="Proteomes" id="UP000325255"/>
    </source>
</evidence>
<accession>A0A5M6J183</accession>
<gene>
    <name evidence="1" type="ORF">F1189_04825</name>
</gene>
<reference evidence="1 2" key="1">
    <citation type="submission" date="2019-09" db="EMBL/GenBank/DDBJ databases">
        <title>Genome sequence of Rhodovastum atsumiense, a diverse member of the Acetobacteraceae family of non-sulfur purple photosynthetic bacteria.</title>
        <authorList>
            <person name="Meyer T."/>
            <person name="Kyndt J."/>
        </authorList>
    </citation>
    <scope>NUCLEOTIDE SEQUENCE [LARGE SCALE GENOMIC DNA]</scope>
    <source>
        <strain evidence="1 2">DSM 21279</strain>
    </source>
</reference>
<dbReference type="EMBL" id="VWPK01000006">
    <property type="protein sequence ID" value="KAA5613388.1"/>
    <property type="molecule type" value="Genomic_DNA"/>
</dbReference>
<dbReference type="RefSeq" id="WP_150039499.1">
    <property type="nucleotide sequence ID" value="NZ_OW485601.1"/>
</dbReference>
<keyword evidence="2" id="KW-1185">Reference proteome</keyword>